<dbReference type="EMBL" id="DTOZ01000075">
    <property type="protein sequence ID" value="HGE77956.1"/>
    <property type="molecule type" value="Genomic_DNA"/>
</dbReference>
<dbReference type="PANTHER" id="PTHR43249:SF1">
    <property type="entry name" value="D-GLUCOSIDE 3-DEHYDROGENASE"/>
    <property type="match status" value="1"/>
</dbReference>
<dbReference type="Pfam" id="PF01408">
    <property type="entry name" value="GFO_IDH_MocA"/>
    <property type="match status" value="1"/>
</dbReference>
<dbReference type="PANTHER" id="PTHR43249">
    <property type="entry name" value="UDP-N-ACETYL-2-AMINO-2-DEOXY-D-GLUCURONATE OXIDASE"/>
    <property type="match status" value="1"/>
</dbReference>
<dbReference type="GO" id="GO:0000166">
    <property type="term" value="F:nucleotide binding"/>
    <property type="evidence" value="ECO:0007669"/>
    <property type="project" value="InterPro"/>
</dbReference>
<dbReference type="SUPFAM" id="SSF51735">
    <property type="entry name" value="NAD(P)-binding Rossmann-fold domains"/>
    <property type="match status" value="1"/>
</dbReference>
<feature type="domain" description="Gfo/Idh/MocA-like oxidoreductase N-terminal" evidence="1">
    <location>
        <begin position="5"/>
        <end position="122"/>
    </location>
</feature>
<organism evidence="3">
    <name type="scientific">candidate division WOR-3 bacterium</name>
    <dbReference type="NCBI Taxonomy" id="2052148"/>
    <lineage>
        <taxon>Bacteria</taxon>
        <taxon>Bacteria division WOR-3</taxon>
    </lineage>
</organism>
<evidence type="ECO:0000313" key="3">
    <source>
        <dbReference type="EMBL" id="HGE77956.1"/>
    </source>
</evidence>
<gene>
    <name evidence="3" type="ORF">ENX68_03005</name>
</gene>
<dbReference type="InterPro" id="IPR052515">
    <property type="entry name" value="Gfo/Idh/MocA_Oxidoreductase"/>
</dbReference>
<dbReference type="Pfam" id="PF22725">
    <property type="entry name" value="GFO_IDH_MocA_C3"/>
    <property type="match status" value="1"/>
</dbReference>
<comment type="caution">
    <text evidence="3">The sequence shown here is derived from an EMBL/GenBank/DDBJ whole genome shotgun (WGS) entry which is preliminary data.</text>
</comment>
<evidence type="ECO:0000259" key="2">
    <source>
        <dbReference type="Pfam" id="PF22725"/>
    </source>
</evidence>
<evidence type="ECO:0000259" key="1">
    <source>
        <dbReference type="Pfam" id="PF01408"/>
    </source>
</evidence>
<dbReference type="InterPro" id="IPR036291">
    <property type="entry name" value="NAD(P)-bd_dom_sf"/>
</dbReference>
<sequence>MKDRINIGIVGCGTHAQIAYIPILKKNNDCNLIALCDTDIQKVEYLANKYSIPKKYQDYQEMIEDQEIDAIVVATPNYLHTPMAIAGLKFGKDILCENPMAINLKEAQELVKVVNQTKRKFALALTGRFRPDVQTLKKFVKRGELGDIYYLKAGWLLGTKEWTLSDWRMDVLKSGGGAFLTMGTQVLAIATYFLEEKEPDTIFASIHKKESDTEVEDTGMCIINYKDGTLLTIEVGWSLIFEKDFLYCNIFGKKGGALLNPLKVHKELHNELINITPQIPVRNVYRVAWELQAQFFIDAIRKNTSPPFTAQDGLLIAKITEAFYESAKKNKMVKI</sequence>
<dbReference type="InterPro" id="IPR055170">
    <property type="entry name" value="GFO_IDH_MocA-like_dom"/>
</dbReference>
<reference evidence="3" key="1">
    <citation type="journal article" date="2020" name="mSystems">
        <title>Genome- and Community-Level Interaction Insights into Carbon Utilization and Element Cycling Functions of Hydrothermarchaeota in Hydrothermal Sediment.</title>
        <authorList>
            <person name="Zhou Z."/>
            <person name="Liu Y."/>
            <person name="Xu W."/>
            <person name="Pan J."/>
            <person name="Luo Z.H."/>
            <person name="Li M."/>
        </authorList>
    </citation>
    <scope>NUCLEOTIDE SEQUENCE [LARGE SCALE GENOMIC DNA]</scope>
    <source>
        <strain evidence="3">SpSt-961</strain>
    </source>
</reference>
<name>A0A7V3RH47_UNCW3</name>
<dbReference type="AlphaFoldDB" id="A0A7V3RH47"/>
<accession>A0A7V3RH47</accession>
<protein>
    <submittedName>
        <fullName evidence="3">Gfo/Idh/MocA family oxidoreductase</fullName>
    </submittedName>
</protein>
<dbReference type="InterPro" id="IPR000683">
    <property type="entry name" value="Gfo/Idh/MocA-like_OxRdtase_N"/>
</dbReference>
<dbReference type="Gene3D" id="3.30.360.10">
    <property type="entry name" value="Dihydrodipicolinate Reductase, domain 2"/>
    <property type="match status" value="1"/>
</dbReference>
<dbReference type="Gene3D" id="3.40.50.720">
    <property type="entry name" value="NAD(P)-binding Rossmann-like Domain"/>
    <property type="match status" value="1"/>
</dbReference>
<dbReference type="SUPFAM" id="SSF55347">
    <property type="entry name" value="Glyceraldehyde-3-phosphate dehydrogenase-like, C-terminal domain"/>
    <property type="match status" value="1"/>
</dbReference>
<proteinExistence type="predicted"/>
<feature type="domain" description="GFO/IDH/MocA-like oxidoreductase" evidence="2">
    <location>
        <begin position="133"/>
        <end position="256"/>
    </location>
</feature>